<keyword evidence="7" id="KW-0732">Signal</keyword>
<dbReference type="EMBL" id="CAJPEX010001860">
    <property type="protein sequence ID" value="CAG0920085.1"/>
    <property type="molecule type" value="Genomic_DNA"/>
</dbReference>
<feature type="signal peptide" evidence="7">
    <location>
        <begin position="1"/>
        <end position="22"/>
    </location>
</feature>
<feature type="compositionally biased region" description="Polar residues" evidence="5">
    <location>
        <begin position="747"/>
        <end position="762"/>
    </location>
</feature>
<proteinExistence type="predicted"/>
<feature type="transmembrane region" description="Helical" evidence="6">
    <location>
        <begin position="492"/>
        <end position="523"/>
    </location>
</feature>
<feature type="transmembrane region" description="Helical" evidence="6">
    <location>
        <begin position="294"/>
        <end position="313"/>
    </location>
</feature>
<keyword evidence="2 6" id="KW-0812">Transmembrane</keyword>
<keyword evidence="10" id="KW-1185">Reference proteome</keyword>
<dbReference type="InterPro" id="IPR011701">
    <property type="entry name" value="MFS"/>
</dbReference>
<dbReference type="EMBL" id="OA883897">
    <property type="protein sequence ID" value="CAD7279933.1"/>
    <property type="molecule type" value="Genomic_DNA"/>
</dbReference>
<dbReference type="InterPro" id="IPR020846">
    <property type="entry name" value="MFS_dom"/>
</dbReference>
<feature type="domain" description="Major facilitator superfamily (MFS) profile" evidence="8">
    <location>
        <begin position="166"/>
        <end position="654"/>
    </location>
</feature>
<feature type="transmembrane region" description="Helical" evidence="6">
    <location>
        <begin position="625"/>
        <end position="649"/>
    </location>
</feature>
<organism evidence="9">
    <name type="scientific">Notodromas monacha</name>
    <dbReference type="NCBI Taxonomy" id="399045"/>
    <lineage>
        <taxon>Eukaryota</taxon>
        <taxon>Metazoa</taxon>
        <taxon>Ecdysozoa</taxon>
        <taxon>Arthropoda</taxon>
        <taxon>Crustacea</taxon>
        <taxon>Oligostraca</taxon>
        <taxon>Ostracoda</taxon>
        <taxon>Podocopa</taxon>
        <taxon>Podocopida</taxon>
        <taxon>Cypridocopina</taxon>
        <taxon>Cypridoidea</taxon>
        <taxon>Cyprididae</taxon>
        <taxon>Notodromas</taxon>
    </lineage>
</organism>
<reference evidence="9" key="1">
    <citation type="submission" date="2020-11" db="EMBL/GenBank/DDBJ databases">
        <authorList>
            <person name="Tran Van P."/>
        </authorList>
    </citation>
    <scope>NUCLEOTIDE SEQUENCE</scope>
</reference>
<dbReference type="InterPro" id="IPR036259">
    <property type="entry name" value="MFS_trans_sf"/>
</dbReference>
<feature type="chain" id="PRO_5036210356" description="Major facilitator superfamily (MFS) profile domain-containing protein" evidence="7">
    <location>
        <begin position="23"/>
        <end position="792"/>
    </location>
</feature>
<evidence type="ECO:0000256" key="3">
    <source>
        <dbReference type="ARBA" id="ARBA00022989"/>
    </source>
</evidence>
<name>A0A7R9BTY4_9CRUS</name>
<keyword evidence="3 6" id="KW-1133">Transmembrane helix</keyword>
<dbReference type="Proteomes" id="UP000678499">
    <property type="component" value="Unassembled WGS sequence"/>
</dbReference>
<feature type="transmembrane region" description="Helical" evidence="6">
    <location>
        <begin position="543"/>
        <end position="564"/>
    </location>
</feature>
<feature type="transmembrane region" description="Helical" evidence="6">
    <location>
        <begin position="447"/>
        <end position="471"/>
    </location>
</feature>
<sequence length="792" mass="86051">MVWTSFHLVRVSLMTAGKKVAATLAAVTAAAVMAAVDENGGIALDDLEATLLRENAKLKKREKKKSFPPPIVACLSACERSLATPFETSSSFWSGDGTNARTGCAGQPVLPTRLSCLGANGGRSIPLRTREQICGPQAVTSRKLKWRKSVHDLKYCPDVRIPTRWVIAGVTFVGFIFNLGLRTSINIALVAMVNFTAVPQKHDHHDNDSHSGNSSVLEKCYIPEKTINNVSIGDTLSISGNVTSRLSGPSSSGEGSFVWDETAQGAILGSFYWGYVFTQLLGGRLSERFGPKRVLMGSLVSATVVTLLIPSVAHLGVGWVIAFRILQGICEGPTFPTMNVIISRWAVANERSMMVSVIYTGGPAGTMLTLYIGGLIIPLLGYQAIFYLTGVGCLFWALAHWFLVYDSPAEHPRITEKELAMYPKSAICNKTAVKTVPWRKILTSTGVWSVIVCTFSKGWAMSISFMIPIYLKAVLGFDLKSRLTFADVFGNAICFFLLSFAGCDYVAAIVALTVGSMLGGAAYSGYNACVMEMSPTYTGTVGGLSAMGFSVGSFLSPMVAGMLLQGRCSLGNRHYPRATKARDTKAPRDNSPKSEAALAGWLASASWRPLRSRTRERAKKRMQNLTQWAIVYQQAGAIFIVGGIFFIIFGTAERLTFDPQPEPEQDPKKSVTQATLVIDAREEEKTQANQTAGHVNEAFSNYREEEVGRNKSSHLGDINLHNPNAHITSSGLETSEDAVFNGKSGYMRSSPSKIYMRSSPSKIQDKNVLHQPGRNHKRSQTSKEGELQGKQV</sequence>
<feature type="region of interest" description="Disordered" evidence="5">
    <location>
        <begin position="684"/>
        <end position="792"/>
    </location>
</feature>
<gene>
    <name evidence="9" type="ORF">NMOB1V02_LOCUS7597</name>
</gene>
<evidence type="ECO:0000256" key="6">
    <source>
        <dbReference type="SAM" id="Phobius"/>
    </source>
</evidence>
<feature type="compositionally biased region" description="Polar residues" evidence="5">
    <location>
        <begin position="721"/>
        <end position="733"/>
    </location>
</feature>
<dbReference type="GO" id="GO:0006820">
    <property type="term" value="P:monoatomic anion transport"/>
    <property type="evidence" value="ECO:0007669"/>
    <property type="project" value="TreeGrafter"/>
</dbReference>
<feature type="transmembrane region" description="Helical" evidence="6">
    <location>
        <begin position="357"/>
        <end position="377"/>
    </location>
</feature>
<dbReference type="PANTHER" id="PTHR11662">
    <property type="entry name" value="SOLUTE CARRIER FAMILY 17"/>
    <property type="match status" value="1"/>
</dbReference>
<evidence type="ECO:0000256" key="4">
    <source>
        <dbReference type="ARBA" id="ARBA00023136"/>
    </source>
</evidence>
<dbReference type="Pfam" id="PF07690">
    <property type="entry name" value="MFS_1"/>
    <property type="match status" value="1"/>
</dbReference>
<evidence type="ECO:0000256" key="1">
    <source>
        <dbReference type="ARBA" id="ARBA00004141"/>
    </source>
</evidence>
<accession>A0A7R9BTY4</accession>
<evidence type="ECO:0000259" key="8">
    <source>
        <dbReference type="PROSITE" id="PS50850"/>
    </source>
</evidence>
<dbReference type="Gene3D" id="1.20.1250.20">
    <property type="entry name" value="MFS general substrate transporter like domains"/>
    <property type="match status" value="2"/>
</dbReference>
<evidence type="ECO:0000256" key="7">
    <source>
        <dbReference type="SAM" id="SignalP"/>
    </source>
</evidence>
<keyword evidence="4 6" id="KW-0472">Membrane</keyword>
<dbReference type="SUPFAM" id="SSF103473">
    <property type="entry name" value="MFS general substrate transporter"/>
    <property type="match status" value="1"/>
</dbReference>
<evidence type="ECO:0000256" key="2">
    <source>
        <dbReference type="ARBA" id="ARBA00022692"/>
    </source>
</evidence>
<dbReference type="PROSITE" id="PS50850">
    <property type="entry name" value="MFS"/>
    <property type="match status" value="1"/>
</dbReference>
<evidence type="ECO:0000313" key="10">
    <source>
        <dbReference type="Proteomes" id="UP000678499"/>
    </source>
</evidence>
<dbReference type="OrthoDB" id="2985014at2759"/>
<dbReference type="PANTHER" id="PTHR11662:SF399">
    <property type="entry name" value="FI19708P1-RELATED"/>
    <property type="match status" value="1"/>
</dbReference>
<feature type="transmembrane region" description="Helical" evidence="6">
    <location>
        <begin position="384"/>
        <end position="403"/>
    </location>
</feature>
<feature type="compositionally biased region" description="Basic and acidic residues" evidence="5">
    <location>
        <begin position="781"/>
        <end position="792"/>
    </location>
</feature>
<protein>
    <recommendedName>
        <fullName evidence="8">Major facilitator superfamily (MFS) profile domain-containing protein</fullName>
    </recommendedName>
</protein>
<evidence type="ECO:0000256" key="5">
    <source>
        <dbReference type="SAM" id="MobiDB-lite"/>
    </source>
</evidence>
<evidence type="ECO:0000313" key="9">
    <source>
        <dbReference type="EMBL" id="CAD7279933.1"/>
    </source>
</evidence>
<dbReference type="AlphaFoldDB" id="A0A7R9BTY4"/>
<comment type="subcellular location">
    <subcellularLocation>
        <location evidence="1">Membrane</location>
        <topology evidence="1">Multi-pass membrane protein</topology>
    </subcellularLocation>
</comment>
<dbReference type="GO" id="GO:0016020">
    <property type="term" value="C:membrane"/>
    <property type="evidence" value="ECO:0007669"/>
    <property type="project" value="UniProtKB-SubCell"/>
</dbReference>
<dbReference type="GO" id="GO:0022857">
    <property type="term" value="F:transmembrane transporter activity"/>
    <property type="evidence" value="ECO:0007669"/>
    <property type="project" value="InterPro"/>
</dbReference>
<dbReference type="InterPro" id="IPR050382">
    <property type="entry name" value="MFS_Na/Anion_cotransporter"/>
</dbReference>